<organism evidence="2 3">
    <name type="scientific">Microbispora siamensis</name>
    <dbReference type="NCBI Taxonomy" id="564413"/>
    <lineage>
        <taxon>Bacteria</taxon>
        <taxon>Bacillati</taxon>
        <taxon>Actinomycetota</taxon>
        <taxon>Actinomycetes</taxon>
        <taxon>Streptosporangiales</taxon>
        <taxon>Streptosporangiaceae</taxon>
        <taxon>Microbispora</taxon>
    </lineage>
</organism>
<reference evidence="2 3" key="1">
    <citation type="submission" date="2021-01" db="EMBL/GenBank/DDBJ databases">
        <title>Whole genome shotgun sequence of Microbispora siamensis NBRC 104113.</title>
        <authorList>
            <person name="Komaki H."/>
            <person name="Tamura T."/>
        </authorList>
    </citation>
    <scope>NUCLEOTIDE SEQUENCE [LARGE SCALE GENOMIC DNA]</scope>
    <source>
        <strain evidence="2 3">NBRC 104113</strain>
    </source>
</reference>
<dbReference type="EMBL" id="BOOF01000103">
    <property type="protein sequence ID" value="GIH67737.1"/>
    <property type="molecule type" value="Genomic_DNA"/>
</dbReference>
<evidence type="ECO:0000256" key="1">
    <source>
        <dbReference type="SAM" id="MobiDB-lite"/>
    </source>
</evidence>
<sequence length="632" mass="68584">MDEFEKGLARAEEVIGRNEQVLDRTLRRLDLDTSGLAAVREMRTWIAAGRPDLRRRSATIRAERTEWAASAGAPGGLSAFDEALYGRAGRDPDVYAAVTTLTAATAGGEVDERTLAALEKRKGDAAFATALMTTLGAAGFRALMVQTVEHGGDQKVKRLQTALGSALGTASGRLGDAWRDELTSGFRVGWQDGLAVALALKQGKYDTRFLTTVARKLDAWDREMSKFPVGSDPGVMRTVMEALSRDPAAAQDFFTGDPTMLRRFLTERGLGDGGTALGKALEAATSKLRDHEGSPQDPSRGYLSAKLTSELVHIEAERIDAGRPSLLKPVTTGRILAGYISDIDRVAQNRENPMTVGVSGADNPAVPGKDPWGAQFDRQELRRVMREAFADSTAFTPVLAAQTAFTSLLLDYGAARIRQGDRDTLLTNAQRAGAGFGMITDAAGLAKIEAGKALDEAQERNMKIFMAVVNTALVFPKKGGWPITADLVGAWTGIIEDSAKGDAESKARSNANAAVDHYRTLLHDLTAQAMLKHDVFGPAEPPARTHPWASLEGLESGDDPRRNPNNFLKDDGRTLMTMDEMTDKTATNSTDKYRRVEAYERWLYDGLSGKPWRDVEDRLDQGFFHAFAQYAA</sequence>
<evidence type="ECO:0000313" key="3">
    <source>
        <dbReference type="Proteomes" id="UP000660454"/>
    </source>
</evidence>
<evidence type="ECO:0000313" key="2">
    <source>
        <dbReference type="EMBL" id="GIH67737.1"/>
    </source>
</evidence>
<proteinExistence type="predicted"/>
<feature type="compositionally biased region" description="Basic and acidic residues" evidence="1">
    <location>
        <begin position="558"/>
        <end position="573"/>
    </location>
</feature>
<comment type="caution">
    <text evidence="2">The sequence shown here is derived from an EMBL/GenBank/DDBJ whole genome shotgun (WGS) entry which is preliminary data.</text>
</comment>
<accession>A0ABQ4H218</accession>
<protein>
    <submittedName>
        <fullName evidence="2">Uncharacterized protein</fullName>
    </submittedName>
</protein>
<feature type="region of interest" description="Disordered" evidence="1">
    <location>
        <begin position="536"/>
        <end position="573"/>
    </location>
</feature>
<dbReference type="RefSeq" id="WP_204053389.1">
    <property type="nucleotide sequence ID" value="NZ_BOOF01000103.1"/>
</dbReference>
<gene>
    <name evidence="2" type="ORF">Msi02_85540</name>
</gene>
<keyword evidence="3" id="KW-1185">Reference proteome</keyword>
<dbReference type="Proteomes" id="UP000660454">
    <property type="component" value="Unassembled WGS sequence"/>
</dbReference>
<name>A0ABQ4H218_9ACTN</name>